<evidence type="ECO:0000256" key="1">
    <source>
        <dbReference type="SAM" id="MobiDB-lite"/>
    </source>
</evidence>
<name>B1ZR43_OPITP</name>
<reference evidence="2 3" key="1">
    <citation type="journal article" date="2011" name="J. Bacteriol.">
        <title>Genome sequence of the verrucomicrobium Opitutus terrae PB90-1, an abundant inhabitant of rice paddy soil ecosystems.</title>
        <authorList>
            <person name="van Passel M.W."/>
            <person name="Kant R."/>
            <person name="Palva A."/>
            <person name="Copeland A."/>
            <person name="Lucas S."/>
            <person name="Lapidus A."/>
            <person name="Glavina del Rio T."/>
            <person name="Pitluck S."/>
            <person name="Goltsman E."/>
            <person name="Clum A."/>
            <person name="Sun H."/>
            <person name="Schmutz J."/>
            <person name="Larimer F.W."/>
            <person name="Land M.L."/>
            <person name="Hauser L."/>
            <person name="Kyrpides N."/>
            <person name="Mikhailova N."/>
            <person name="Richardson P.P."/>
            <person name="Janssen P.H."/>
            <person name="de Vos W.M."/>
            <person name="Smidt H."/>
        </authorList>
    </citation>
    <scope>NUCLEOTIDE SEQUENCE [LARGE SCALE GENOMIC DNA]</scope>
    <source>
        <strain evidence="3">DSM 11246 / JCM 15787 / PB90-1</strain>
    </source>
</reference>
<feature type="region of interest" description="Disordered" evidence="1">
    <location>
        <begin position="57"/>
        <end position="81"/>
    </location>
</feature>
<evidence type="ECO:0000313" key="3">
    <source>
        <dbReference type="Proteomes" id="UP000007013"/>
    </source>
</evidence>
<accession>B1ZR43</accession>
<dbReference type="KEGG" id="ote:Oter_0420"/>
<protein>
    <submittedName>
        <fullName evidence="2">Uncharacterized protein</fullName>
    </submittedName>
</protein>
<dbReference type="Proteomes" id="UP000007013">
    <property type="component" value="Chromosome"/>
</dbReference>
<proteinExistence type="predicted"/>
<dbReference type="STRING" id="452637.Oter_0420"/>
<evidence type="ECO:0000313" key="2">
    <source>
        <dbReference type="EMBL" id="ACB73710.1"/>
    </source>
</evidence>
<gene>
    <name evidence="2" type="ordered locus">Oter_0420</name>
</gene>
<sequence>MSAFTPTPLNCAVAGPVSALEHSALRQWFASLGAVGTRSVTGRAAEKDTAAVIALSTPSEQSAISPSPAAHDDDSSPAPAA</sequence>
<dbReference type="EMBL" id="CP001032">
    <property type="protein sequence ID" value="ACB73710.1"/>
    <property type="molecule type" value="Genomic_DNA"/>
</dbReference>
<dbReference type="RefSeq" id="WP_012373248.1">
    <property type="nucleotide sequence ID" value="NC_010571.1"/>
</dbReference>
<keyword evidence="3" id="KW-1185">Reference proteome</keyword>
<dbReference type="AlphaFoldDB" id="B1ZR43"/>
<organism evidence="2 3">
    <name type="scientific">Opitutus terrae (strain DSM 11246 / JCM 15787 / PB90-1)</name>
    <dbReference type="NCBI Taxonomy" id="452637"/>
    <lineage>
        <taxon>Bacteria</taxon>
        <taxon>Pseudomonadati</taxon>
        <taxon>Verrucomicrobiota</taxon>
        <taxon>Opitutia</taxon>
        <taxon>Opitutales</taxon>
        <taxon>Opitutaceae</taxon>
        <taxon>Opitutus</taxon>
    </lineage>
</organism>
<dbReference type="HOGENOM" id="CLU_2570464_0_0_0"/>